<name>A0A8C3FKS0_CHRPI</name>
<keyword evidence="9" id="KW-0539">Nucleus</keyword>
<keyword evidence="14" id="KW-0732">Signal</keyword>
<dbReference type="GO" id="GO:0045739">
    <property type="term" value="P:positive regulation of DNA repair"/>
    <property type="evidence" value="ECO:0007669"/>
    <property type="project" value="Ensembl"/>
</dbReference>
<evidence type="ECO:0000313" key="17">
    <source>
        <dbReference type="Proteomes" id="UP000694380"/>
    </source>
</evidence>
<dbReference type="InterPro" id="IPR037518">
    <property type="entry name" value="MPN"/>
</dbReference>
<dbReference type="GO" id="GO:0090307">
    <property type="term" value="P:mitotic spindle assembly"/>
    <property type="evidence" value="ECO:0007669"/>
    <property type="project" value="TreeGrafter"/>
</dbReference>
<dbReference type="GO" id="GO:0008608">
    <property type="term" value="P:attachment of spindle microtubules to kinetochore"/>
    <property type="evidence" value="ECO:0007669"/>
    <property type="project" value="TreeGrafter"/>
</dbReference>
<dbReference type="PANTHER" id="PTHR31728">
    <property type="entry name" value="ABRAXAS FAMILY MEMBER"/>
    <property type="match status" value="1"/>
</dbReference>
<evidence type="ECO:0000256" key="2">
    <source>
        <dbReference type="ARBA" id="ARBA00007890"/>
    </source>
</evidence>
<dbReference type="Ensembl" id="ENSCPBT00000012116.1">
    <property type="protein sequence ID" value="ENSCPBP00000010098.1"/>
    <property type="gene ID" value="ENSCPBG00000007774.1"/>
</dbReference>
<dbReference type="GO" id="GO:0006325">
    <property type="term" value="P:chromatin organization"/>
    <property type="evidence" value="ECO:0007669"/>
    <property type="project" value="UniProtKB-KW"/>
</dbReference>
<evidence type="ECO:0000256" key="14">
    <source>
        <dbReference type="SAM" id="SignalP"/>
    </source>
</evidence>
<evidence type="ECO:0000256" key="10">
    <source>
        <dbReference type="ARBA" id="ARBA00030629"/>
    </source>
</evidence>
<dbReference type="Pfam" id="PF21125">
    <property type="entry name" value="MPN_2A_DUB_like"/>
    <property type="match status" value="1"/>
</dbReference>
<feature type="chain" id="PRO_5034174106" description="BRCA1-A complex subunit Abraxas 1" evidence="14">
    <location>
        <begin position="23"/>
        <end position="593"/>
    </location>
</feature>
<evidence type="ECO:0000256" key="11">
    <source>
        <dbReference type="ARBA" id="ARBA00030777"/>
    </source>
</evidence>
<sequence length="593" mass="65437">MCRWQNTVWVWVCMCAPGRALCVCVCVCTCAPSRALCVCVRVPSRVLYVCTCAPSRALCVCVCTYVPPAEGCVFTCAPSRAVCVCTSVPSRALCVYVCAPSRALCVRVPPAERVCVCTCVPSRALCVRVPPAERSLRVYAPLSPRQPAGAISPLGTRGLSRGGPALPLLLRPAATQAQAAGAAVGSMEGESTSALLSGFVFGALAFQHLNTDSDTEGFLLGEVKGEAKNSITDSQMDDVEVVYTIDIQKHIPCYQLFSFYNSAGELNEPELKKILSGCKKNVIGWYKFRRNTDQTMTFRERLLHRNLQSYLSNQGLVFLLLTSSVTTESCSTYRLEHALHRPQEGLFQKVPLVVANLGMAEQQGYRTVSGSCISDGFGRAVIKHRSEFFYEDGSLKEVHKINEMYATLQEELKKICSKVEGSERSVEKLLAEVDQLKQAIKRKKEQTQTSGENTCVSDEPKENVFLCQALQTFFPNSGLQTSLISLKGRHISKHCCNTDHKINVMDKLTLMQEDSDFSEAGTRQITKRKASVTTAGRKPFKKSRSLQLHHKLLKGDQDNRDQEGKLAMSGTETDEETLEKLKDTNEYPQSPTF</sequence>
<keyword evidence="5" id="KW-0227">DNA damage</keyword>
<accession>A0A8C3FKS0</accession>
<evidence type="ECO:0000259" key="15">
    <source>
        <dbReference type="PROSITE" id="PS50249"/>
    </source>
</evidence>
<evidence type="ECO:0000256" key="13">
    <source>
        <dbReference type="SAM" id="MobiDB-lite"/>
    </source>
</evidence>
<keyword evidence="7 12" id="KW-0175">Coiled coil</keyword>
<dbReference type="GO" id="GO:0070536">
    <property type="term" value="P:protein K63-linked deubiquitination"/>
    <property type="evidence" value="ECO:0007669"/>
    <property type="project" value="TreeGrafter"/>
</dbReference>
<dbReference type="GO" id="GO:0008017">
    <property type="term" value="F:microtubule binding"/>
    <property type="evidence" value="ECO:0007669"/>
    <property type="project" value="TreeGrafter"/>
</dbReference>
<keyword evidence="6" id="KW-0156">Chromatin regulator</keyword>
<comment type="similarity">
    <text evidence="2">Belongs to the FAM175 family. Abraxas subfamily.</text>
</comment>
<evidence type="ECO:0000256" key="4">
    <source>
        <dbReference type="ARBA" id="ARBA00022553"/>
    </source>
</evidence>
<dbReference type="GeneTree" id="ENSGT00530000063424"/>
<comment type="subcellular location">
    <subcellularLocation>
        <location evidence="1">Nucleus</location>
    </subcellularLocation>
</comment>
<protein>
    <recommendedName>
        <fullName evidence="3">BRCA1-A complex subunit Abraxas 1</fullName>
    </recommendedName>
    <alternativeName>
        <fullName evidence="11">Coiled-coil domain-containing protein 98</fullName>
    </alternativeName>
    <alternativeName>
        <fullName evidence="10">Protein FAM175A</fullName>
    </alternativeName>
</protein>
<dbReference type="GO" id="GO:0016604">
    <property type="term" value="C:nuclear body"/>
    <property type="evidence" value="ECO:0007669"/>
    <property type="project" value="Ensembl"/>
</dbReference>
<dbReference type="GO" id="GO:0070531">
    <property type="term" value="C:BRCA1-A complex"/>
    <property type="evidence" value="ECO:0007669"/>
    <property type="project" value="Ensembl"/>
</dbReference>
<evidence type="ECO:0000256" key="1">
    <source>
        <dbReference type="ARBA" id="ARBA00004123"/>
    </source>
</evidence>
<keyword evidence="4" id="KW-0597">Phosphoprotein</keyword>
<evidence type="ECO:0000256" key="8">
    <source>
        <dbReference type="ARBA" id="ARBA00023204"/>
    </source>
</evidence>
<dbReference type="AlphaFoldDB" id="A0A8C3FKS0"/>
<dbReference type="PRINTS" id="PR02052">
    <property type="entry name" value="ABRAXAS"/>
</dbReference>
<feature type="signal peptide" evidence="14">
    <location>
        <begin position="1"/>
        <end position="22"/>
    </location>
</feature>
<feature type="domain" description="MPN" evidence="15">
    <location>
        <begin position="193"/>
        <end position="339"/>
    </location>
</feature>
<dbReference type="GO" id="GO:0007095">
    <property type="term" value="P:mitotic G2 DNA damage checkpoint signaling"/>
    <property type="evidence" value="ECO:0007669"/>
    <property type="project" value="Ensembl"/>
</dbReference>
<dbReference type="InterPro" id="IPR023239">
    <property type="entry name" value="BRISC_Abraxas1"/>
</dbReference>
<dbReference type="CDD" id="cd23523">
    <property type="entry name" value="Abraxas_1"/>
    <property type="match status" value="1"/>
</dbReference>
<evidence type="ECO:0000313" key="16">
    <source>
        <dbReference type="Ensembl" id="ENSCPBP00000010098.1"/>
    </source>
</evidence>
<dbReference type="PRINTS" id="PR02051">
    <property type="entry name" value="PROTEINF175"/>
</dbReference>
<keyword evidence="17" id="KW-1185">Reference proteome</keyword>
<dbReference type="OMA" id="VCTCAPS"/>
<reference evidence="16" key="1">
    <citation type="submission" date="2025-08" db="UniProtKB">
        <authorList>
            <consortium name="Ensembl"/>
        </authorList>
    </citation>
    <scope>IDENTIFICATION</scope>
</reference>
<feature type="coiled-coil region" evidence="12">
    <location>
        <begin position="419"/>
        <end position="446"/>
    </location>
</feature>
<proteinExistence type="inferred from homology"/>
<evidence type="ECO:0000256" key="12">
    <source>
        <dbReference type="SAM" id="Coils"/>
    </source>
</evidence>
<evidence type="ECO:0000256" key="5">
    <source>
        <dbReference type="ARBA" id="ARBA00022763"/>
    </source>
</evidence>
<dbReference type="InterPro" id="IPR023238">
    <property type="entry name" value="FAM175"/>
</dbReference>
<keyword evidence="8" id="KW-0234">DNA repair</keyword>
<dbReference type="PROSITE" id="PS50249">
    <property type="entry name" value="MPN"/>
    <property type="match status" value="1"/>
</dbReference>
<dbReference type="GO" id="GO:0006302">
    <property type="term" value="P:double-strand break repair"/>
    <property type="evidence" value="ECO:0007669"/>
    <property type="project" value="Ensembl"/>
</dbReference>
<feature type="region of interest" description="Disordered" evidence="13">
    <location>
        <begin position="551"/>
        <end position="593"/>
    </location>
</feature>
<dbReference type="GO" id="GO:0031593">
    <property type="term" value="F:polyubiquitin modification-dependent protein binding"/>
    <property type="evidence" value="ECO:0007669"/>
    <property type="project" value="Ensembl"/>
</dbReference>
<evidence type="ECO:0000256" key="6">
    <source>
        <dbReference type="ARBA" id="ARBA00022853"/>
    </source>
</evidence>
<evidence type="ECO:0000256" key="7">
    <source>
        <dbReference type="ARBA" id="ARBA00023054"/>
    </source>
</evidence>
<evidence type="ECO:0000256" key="9">
    <source>
        <dbReference type="ARBA" id="ARBA00023242"/>
    </source>
</evidence>
<reference evidence="16" key="2">
    <citation type="submission" date="2025-09" db="UniProtKB">
        <authorList>
            <consortium name="Ensembl"/>
        </authorList>
    </citation>
    <scope>IDENTIFICATION</scope>
</reference>
<evidence type="ECO:0000256" key="3">
    <source>
        <dbReference type="ARBA" id="ARBA00013672"/>
    </source>
</evidence>
<dbReference type="PANTHER" id="PTHR31728:SF2">
    <property type="entry name" value="BRCA1-A COMPLEX SUBUNIT ABRAXAS 1"/>
    <property type="match status" value="1"/>
</dbReference>
<feature type="compositionally biased region" description="Basic and acidic residues" evidence="13">
    <location>
        <begin position="553"/>
        <end position="564"/>
    </location>
</feature>
<organism evidence="16 17">
    <name type="scientific">Chrysemys picta bellii</name>
    <name type="common">Western painted turtle</name>
    <name type="synonym">Emys bellii</name>
    <dbReference type="NCBI Taxonomy" id="8478"/>
    <lineage>
        <taxon>Eukaryota</taxon>
        <taxon>Metazoa</taxon>
        <taxon>Chordata</taxon>
        <taxon>Craniata</taxon>
        <taxon>Vertebrata</taxon>
        <taxon>Euteleostomi</taxon>
        <taxon>Archelosauria</taxon>
        <taxon>Testudinata</taxon>
        <taxon>Testudines</taxon>
        <taxon>Cryptodira</taxon>
        <taxon>Durocryptodira</taxon>
        <taxon>Testudinoidea</taxon>
        <taxon>Emydidae</taxon>
        <taxon>Chrysemys</taxon>
    </lineage>
</organism>
<dbReference type="GO" id="GO:0010212">
    <property type="term" value="P:response to ionizing radiation"/>
    <property type="evidence" value="ECO:0007669"/>
    <property type="project" value="Ensembl"/>
</dbReference>
<dbReference type="Proteomes" id="UP000694380">
    <property type="component" value="Unplaced"/>
</dbReference>
<gene>
    <name evidence="16" type="primary">ABRAXAS1</name>
</gene>